<dbReference type="PANTHER" id="PTHR34504:SF2">
    <property type="entry name" value="UPF0150 PROTEIN SSL0259"/>
    <property type="match status" value="1"/>
</dbReference>
<sequence length="88" mass="9828">MLYPVAIETGDNEHAYGVTFPDLPNCFSAGDTLDEALNNAHEAAKMFLEDLAERQIPPPQASQLEALKRAPEYHGWSWAIIDVIIEPY</sequence>
<dbReference type="Proteomes" id="UP000017548">
    <property type="component" value="Unassembled WGS sequence"/>
</dbReference>
<accession>A0ABP2YZW4</accession>
<evidence type="ECO:0000259" key="1">
    <source>
        <dbReference type="Pfam" id="PF15919"/>
    </source>
</evidence>
<evidence type="ECO:0000313" key="3">
    <source>
        <dbReference type="Proteomes" id="UP000017548"/>
    </source>
</evidence>
<dbReference type="PANTHER" id="PTHR34504">
    <property type="entry name" value="ANTITOXIN HICB"/>
    <property type="match status" value="1"/>
</dbReference>
<organism evidence="2 3">
    <name type="scientific">Shewanella decolorationis S12</name>
    <dbReference type="NCBI Taxonomy" id="1353536"/>
    <lineage>
        <taxon>Bacteria</taxon>
        <taxon>Pseudomonadati</taxon>
        <taxon>Pseudomonadota</taxon>
        <taxon>Gammaproteobacteria</taxon>
        <taxon>Alteromonadales</taxon>
        <taxon>Shewanellaceae</taxon>
        <taxon>Shewanella</taxon>
    </lineage>
</organism>
<protein>
    <submittedName>
        <fullName evidence="2">Dna-binding family</fullName>
    </submittedName>
</protein>
<keyword evidence="3" id="KW-1185">Reference proteome</keyword>
<gene>
    <name evidence="2" type="ORF">SHD_4138</name>
</gene>
<dbReference type="InterPro" id="IPR035069">
    <property type="entry name" value="TTHA1013/TTHA0281-like"/>
</dbReference>
<dbReference type="Gene3D" id="3.30.160.250">
    <property type="match status" value="1"/>
</dbReference>
<dbReference type="InterPro" id="IPR051404">
    <property type="entry name" value="TA_system_antitoxin"/>
</dbReference>
<dbReference type="SUPFAM" id="SSF143100">
    <property type="entry name" value="TTHA1013/TTHA0281-like"/>
    <property type="match status" value="1"/>
</dbReference>
<dbReference type="Pfam" id="PF15919">
    <property type="entry name" value="HicB_lk_antitox"/>
    <property type="match status" value="1"/>
</dbReference>
<dbReference type="RefSeq" id="WP_023268976.1">
    <property type="nucleotide sequence ID" value="NZ_AXZL01000076.1"/>
</dbReference>
<feature type="domain" description="HicB-like antitoxin of toxin-antitoxin system" evidence="1">
    <location>
        <begin position="3"/>
        <end position="85"/>
    </location>
</feature>
<keyword evidence="2" id="KW-0238">DNA-binding</keyword>
<dbReference type="GO" id="GO:0003677">
    <property type="term" value="F:DNA binding"/>
    <property type="evidence" value="ECO:0007669"/>
    <property type="project" value="UniProtKB-KW"/>
</dbReference>
<dbReference type="InterPro" id="IPR031807">
    <property type="entry name" value="HicB-like"/>
</dbReference>
<comment type="caution">
    <text evidence="2">The sequence shown here is derived from an EMBL/GenBank/DDBJ whole genome shotgun (WGS) entry which is preliminary data.</text>
</comment>
<evidence type="ECO:0000313" key="2">
    <source>
        <dbReference type="EMBL" id="ESE39929.1"/>
    </source>
</evidence>
<dbReference type="EMBL" id="AXZL01000076">
    <property type="protein sequence ID" value="ESE39929.1"/>
    <property type="molecule type" value="Genomic_DNA"/>
</dbReference>
<reference evidence="2 3" key="1">
    <citation type="journal article" date="2013" name="Genome Announc.">
        <title>Draft Genome Sequence of Shewanella decolorationis S12, a Dye-Degrading Bacterium Isolated from a Wastewater Treatment Plant.</title>
        <authorList>
            <person name="Xu M."/>
            <person name="Fang Y."/>
            <person name="Liu J."/>
            <person name="Chen X."/>
            <person name="Sun G."/>
            <person name="Guo J."/>
            <person name="Hua Z."/>
            <person name="Tu Q."/>
            <person name="Wu L."/>
            <person name="Zhou J."/>
            <person name="Liu X."/>
        </authorList>
    </citation>
    <scope>NUCLEOTIDE SEQUENCE [LARGE SCALE GENOMIC DNA]</scope>
    <source>
        <strain evidence="2 3">S12</strain>
    </source>
</reference>
<name>A0ABP2YZW4_9GAMM</name>
<proteinExistence type="predicted"/>